<accession>A0ABY5PL00</accession>
<name>A0ABY5PL00_9ACTN</name>
<evidence type="ECO:0000313" key="3">
    <source>
        <dbReference type="Proteomes" id="UP001058860"/>
    </source>
</evidence>
<evidence type="ECO:0008006" key="4">
    <source>
        <dbReference type="Google" id="ProtNLM"/>
    </source>
</evidence>
<protein>
    <recommendedName>
        <fullName evidence="4">Asparagine synthetase domain-containing protein</fullName>
    </recommendedName>
</protein>
<organism evidence="2 3">
    <name type="scientific">Svornostia abyssi</name>
    <dbReference type="NCBI Taxonomy" id="2898438"/>
    <lineage>
        <taxon>Bacteria</taxon>
        <taxon>Bacillati</taxon>
        <taxon>Actinomycetota</taxon>
        <taxon>Thermoleophilia</taxon>
        <taxon>Solirubrobacterales</taxon>
        <taxon>Baekduiaceae</taxon>
        <taxon>Svornostia</taxon>
    </lineage>
</organism>
<evidence type="ECO:0000256" key="1">
    <source>
        <dbReference type="SAM" id="MobiDB-lite"/>
    </source>
</evidence>
<dbReference type="EMBL" id="CP088295">
    <property type="protein sequence ID" value="UUY05349.1"/>
    <property type="molecule type" value="Genomic_DNA"/>
</dbReference>
<feature type="region of interest" description="Disordered" evidence="1">
    <location>
        <begin position="501"/>
        <end position="530"/>
    </location>
</feature>
<dbReference type="InterPro" id="IPR014729">
    <property type="entry name" value="Rossmann-like_a/b/a_fold"/>
</dbReference>
<dbReference type="SUPFAM" id="SSF56235">
    <property type="entry name" value="N-terminal nucleophile aminohydrolases (Ntn hydrolases)"/>
    <property type="match status" value="1"/>
</dbReference>
<keyword evidence="3" id="KW-1185">Reference proteome</keyword>
<dbReference type="InterPro" id="IPR029055">
    <property type="entry name" value="Ntn_hydrolases_N"/>
</dbReference>
<dbReference type="RefSeq" id="WP_353865808.1">
    <property type="nucleotide sequence ID" value="NZ_CP088295.1"/>
</dbReference>
<evidence type="ECO:0000313" key="2">
    <source>
        <dbReference type="EMBL" id="UUY05349.1"/>
    </source>
</evidence>
<dbReference type="SUPFAM" id="SSF52402">
    <property type="entry name" value="Adenine nucleotide alpha hydrolases-like"/>
    <property type="match status" value="1"/>
</dbReference>
<gene>
    <name evidence="2" type="ORF">LRS13_07455</name>
</gene>
<proteinExistence type="predicted"/>
<dbReference type="Gene3D" id="3.40.50.620">
    <property type="entry name" value="HUPs"/>
    <property type="match status" value="1"/>
</dbReference>
<sequence>MEEMSSAVSMVGWSPQPATQLMARARAGAAPEDLPGDFVVAQDRLRDGRHETTIATSLLSCRPYYWTRPPEGGVIVHGTSLFDVVRRAGLPWRWNDDAVRTLALIRHLVDDQTLHRDVRRVPAGALLEAQGGAVMITRHDALTPALAGDDGTDDDAIAALLEVVAELPDRPLLALTAGLDSRALLAALLHLGRRPVLWTAGPPESTDVQVAAAIARDTGLEHHTVALDPRDWPQHAADITRRTGGAYPAGDWHSRMLFAGAADLGCPVVLKGSNGELARSFYADAGTVARLADHGPARAARTRLAITVRRGRAAYARTPSFLDPARGGDSAPWLPELLAQTCRAPRRPLDRLDHFYALQRVRGFVGMGVCLSDADLPVAGPFLDARWALAAAALPRRRKVGGALHRATIAWLAPQLLRHPSGAEAHLRPTAPRGGWLRRAHDVGTSPFARVLADPGTLETIRRSPHLTRFAPATERDTMVTGHDRAGMELMLTLHAAAEAAAQTRRPAPSRAQPAAIRTTPVSAATTPSA</sequence>
<reference evidence="3" key="1">
    <citation type="submission" date="2021-11" db="EMBL/GenBank/DDBJ databases">
        <title>Cultivation dependent microbiological survey of springs from the worlds oldest radium mine currently devoted to the extraction of radon-saturated water.</title>
        <authorList>
            <person name="Kapinusova G."/>
            <person name="Smrhova T."/>
            <person name="Strejcek M."/>
            <person name="Suman J."/>
            <person name="Jani K."/>
            <person name="Pajer P."/>
            <person name="Uhlik O."/>
        </authorList>
    </citation>
    <scope>NUCLEOTIDE SEQUENCE [LARGE SCALE GENOMIC DNA]</scope>
    <source>
        <strain evidence="3">J379</strain>
    </source>
</reference>
<dbReference type="Proteomes" id="UP001058860">
    <property type="component" value="Chromosome"/>
</dbReference>